<dbReference type="AlphaFoldDB" id="A0A7Y6I4D2"/>
<evidence type="ECO:0000313" key="1">
    <source>
        <dbReference type="EMBL" id="NUW31483.1"/>
    </source>
</evidence>
<accession>A0A7Y6I4D2</accession>
<organism evidence="1 2">
    <name type="scientific">Nonomuraea montanisoli</name>
    <dbReference type="NCBI Taxonomy" id="2741721"/>
    <lineage>
        <taxon>Bacteria</taxon>
        <taxon>Bacillati</taxon>
        <taxon>Actinomycetota</taxon>
        <taxon>Actinomycetes</taxon>
        <taxon>Streptosporangiales</taxon>
        <taxon>Streptosporangiaceae</taxon>
        <taxon>Nonomuraea</taxon>
    </lineage>
</organism>
<dbReference type="EMBL" id="JABWGN010000003">
    <property type="protein sequence ID" value="NUW31483.1"/>
    <property type="molecule type" value="Genomic_DNA"/>
</dbReference>
<comment type="caution">
    <text evidence="1">The sequence shown here is derived from an EMBL/GenBank/DDBJ whole genome shotgun (WGS) entry which is preliminary data.</text>
</comment>
<gene>
    <name evidence="1" type="ORF">HTZ77_08605</name>
</gene>
<keyword evidence="2" id="KW-1185">Reference proteome</keyword>
<protein>
    <recommendedName>
        <fullName evidence="3">ESX-1 secretion-associated protein</fullName>
    </recommendedName>
</protein>
<reference evidence="1 2" key="1">
    <citation type="submission" date="2020-06" db="EMBL/GenBank/DDBJ databases">
        <title>Nonomuraea sp. SMC257, a novel actinomycete isolated from soil.</title>
        <authorList>
            <person name="Chanama M."/>
        </authorList>
    </citation>
    <scope>NUCLEOTIDE SEQUENCE [LARGE SCALE GENOMIC DNA]</scope>
    <source>
        <strain evidence="1 2">SMC257</strain>
    </source>
</reference>
<dbReference type="Proteomes" id="UP000586042">
    <property type="component" value="Unassembled WGS sequence"/>
</dbReference>
<proteinExistence type="predicted"/>
<sequence>MTQVYRFDHSSLSSAGDGLLDAAAEFERHTGNLLATMVNTGDTAWGGTPVGAAMDRLGDLLGDACGVLRLNLHRTGDGIRDMADDLRRAETDTYAGVQDAGIAGADRPV</sequence>
<name>A0A7Y6I4D2_9ACTN</name>
<dbReference type="RefSeq" id="WP_175588935.1">
    <property type="nucleotide sequence ID" value="NZ_JABWGN010000003.1"/>
</dbReference>
<evidence type="ECO:0008006" key="3">
    <source>
        <dbReference type="Google" id="ProtNLM"/>
    </source>
</evidence>
<evidence type="ECO:0000313" key="2">
    <source>
        <dbReference type="Proteomes" id="UP000586042"/>
    </source>
</evidence>